<keyword evidence="10" id="KW-1185">Reference proteome</keyword>
<dbReference type="InterPro" id="IPR036412">
    <property type="entry name" value="HAD-like_sf"/>
</dbReference>
<proteinExistence type="predicted"/>
<dbReference type="InterPro" id="IPR023299">
    <property type="entry name" value="ATPase_P-typ_cyto_dom_N"/>
</dbReference>
<feature type="transmembrane region" description="Helical" evidence="7">
    <location>
        <begin position="279"/>
        <end position="303"/>
    </location>
</feature>
<dbReference type="InterPro" id="IPR023214">
    <property type="entry name" value="HAD_sf"/>
</dbReference>
<dbReference type="PRINTS" id="PR00119">
    <property type="entry name" value="CATATPASE"/>
</dbReference>
<dbReference type="Gene3D" id="3.40.50.1000">
    <property type="entry name" value="HAD superfamily/HAD-like"/>
    <property type="match status" value="1"/>
</dbReference>
<evidence type="ECO:0000256" key="2">
    <source>
        <dbReference type="ARBA" id="ARBA00022692"/>
    </source>
</evidence>
<accession>A0A7T0LMX0</accession>
<keyword evidence="5 7" id="KW-0472">Membrane</keyword>
<dbReference type="SFLD" id="SFLDF00027">
    <property type="entry name" value="p-type_atpase"/>
    <property type="match status" value="1"/>
</dbReference>
<dbReference type="SFLD" id="SFLDG00002">
    <property type="entry name" value="C1.7:_P-type_atpase_like"/>
    <property type="match status" value="1"/>
</dbReference>
<dbReference type="InterPro" id="IPR044492">
    <property type="entry name" value="P_typ_ATPase_HD_dom"/>
</dbReference>
<feature type="domain" description="P-type ATPase A" evidence="8">
    <location>
        <begin position="124"/>
        <end position="221"/>
    </location>
</feature>
<feature type="transmembrane region" description="Helical" evidence="7">
    <location>
        <begin position="670"/>
        <end position="689"/>
    </location>
</feature>
<evidence type="ECO:0000256" key="1">
    <source>
        <dbReference type="ARBA" id="ARBA00004651"/>
    </source>
</evidence>
<evidence type="ECO:0000259" key="8">
    <source>
        <dbReference type="Pfam" id="PF00122"/>
    </source>
</evidence>
<dbReference type="InterPro" id="IPR023298">
    <property type="entry name" value="ATPase_P-typ_TM_dom_sf"/>
</dbReference>
<dbReference type="SUPFAM" id="SSF81653">
    <property type="entry name" value="Calcium ATPase, transduction domain A"/>
    <property type="match status" value="1"/>
</dbReference>
<feature type="transmembrane region" description="Helical" evidence="7">
    <location>
        <begin position="239"/>
        <end position="259"/>
    </location>
</feature>
<dbReference type="Gene3D" id="3.40.1110.10">
    <property type="entry name" value="Calcium-transporting ATPase, cytoplasmic domain N"/>
    <property type="match status" value="1"/>
</dbReference>
<dbReference type="InterPro" id="IPR018303">
    <property type="entry name" value="ATPase_P-typ_P_site"/>
</dbReference>
<comment type="subcellular location">
    <subcellularLocation>
        <location evidence="1">Cell membrane</location>
        <topology evidence="1">Multi-pass membrane protein</topology>
    </subcellularLocation>
</comment>
<dbReference type="Pfam" id="PF00122">
    <property type="entry name" value="E1-E2_ATPase"/>
    <property type="match status" value="1"/>
</dbReference>
<dbReference type="SFLD" id="SFLDS00003">
    <property type="entry name" value="Haloacid_Dehalogenase"/>
    <property type="match status" value="1"/>
</dbReference>
<dbReference type="Pfam" id="PF00702">
    <property type="entry name" value="Hydrolase"/>
    <property type="match status" value="1"/>
</dbReference>
<dbReference type="Proteomes" id="UP000594637">
    <property type="component" value="Chromosome"/>
</dbReference>
<evidence type="ECO:0000256" key="7">
    <source>
        <dbReference type="SAM" id="Phobius"/>
    </source>
</evidence>
<evidence type="ECO:0000313" key="9">
    <source>
        <dbReference type="EMBL" id="QPL06600.1"/>
    </source>
</evidence>
<reference evidence="9 10" key="1">
    <citation type="submission" date="2020-11" db="EMBL/GenBank/DDBJ databases">
        <title>Actinomyces sp. ZJ750.</title>
        <authorList>
            <person name="Zhou J."/>
        </authorList>
    </citation>
    <scope>NUCLEOTIDE SEQUENCE [LARGE SCALE GENOMIC DNA]</scope>
    <source>
        <strain evidence="9 10">ZJ750</strain>
    </source>
</reference>
<dbReference type="EMBL" id="CP063989">
    <property type="protein sequence ID" value="QPL06600.1"/>
    <property type="molecule type" value="Genomic_DNA"/>
</dbReference>
<dbReference type="Gene3D" id="2.70.150.10">
    <property type="entry name" value="Calcium-transporting ATPase, cytoplasmic transduction domain A"/>
    <property type="match status" value="1"/>
</dbReference>
<dbReference type="GO" id="GO:0005886">
    <property type="term" value="C:plasma membrane"/>
    <property type="evidence" value="ECO:0007669"/>
    <property type="project" value="UniProtKB-SubCell"/>
</dbReference>
<dbReference type="NCBIfam" id="TIGR01494">
    <property type="entry name" value="ATPase_P-type"/>
    <property type="match status" value="2"/>
</dbReference>
<evidence type="ECO:0000256" key="6">
    <source>
        <dbReference type="SAM" id="MobiDB-lite"/>
    </source>
</evidence>
<name>A0A7T0LMX0_9ACTO</name>
<evidence type="ECO:0000313" key="10">
    <source>
        <dbReference type="Proteomes" id="UP000594637"/>
    </source>
</evidence>
<dbReference type="PRINTS" id="PR00120">
    <property type="entry name" value="HATPASE"/>
</dbReference>
<dbReference type="Gene3D" id="1.20.1110.10">
    <property type="entry name" value="Calcium-transporting ATPase, transmembrane domain"/>
    <property type="match status" value="1"/>
</dbReference>
<dbReference type="KEGG" id="arep:ID810_06610"/>
<dbReference type="InterPro" id="IPR001757">
    <property type="entry name" value="P_typ_ATPase"/>
</dbReference>
<dbReference type="GO" id="GO:0005524">
    <property type="term" value="F:ATP binding"/>
    <property type="evidence" value="ECO:0007669"/>
    <property type="project" value="InterPro"/>
</dbReference>
<feature type="transmembrane region" description="Helical" evidence="7">
    <location>
        <begin position="816"/>
        <end position="842"/>
    </location>
</feature>
<dbReference type="AlphaFoldDB" id="A0A7T0LMX0"/>
<feature type="region of interest" description="Disordered" evidence="6">
    <location>
        <begin position="1"/>
        <end position="31"/>
    </location>
</feature>
<dbReference type="InterPro" id="IPR059000">
    <property type="entry name" value="ATPase_P-type_domA"/>
</dbReference>
<dbReference type="SUPFAM" id="SSF56784">
    <property type="entry name" value="HAD-like"/>
    <property type="match status" value="1"/>
</dbReference>
<feature type="compositionally biased region" description="Basic and acidic residues" evidence="6">
    <location>
        <begin position="1"/>
        <end position="10"/>
    </location>
</feature>
<feature type="transmembrane region" description="Helical" evidence="7">
    <location>
        <begin position="92"/>
        <end position="110"/>
    </location>
</feature>
<feature type="transmembrane region" description="Helical" evidence="7">
    <location>
        <begin position="63"/>
        <end position="86"/>
    </location>
</feature>
<sequence length="853" mass="89487">MSRESQDRRARRDTRRARCRGEPTGVPSATGLTGLSAAEVAARVRQGRTNAFRVRTSRSAAQILRGNVFTIFNAIIVVALVLTLIFGHWADALFGFVLVINTATGTLAEVKAKRALDRLSLLDAPVAHAIRDGHEDDIDPADVVLDDVLRLRSGEQVPADALVLEADGLEVDESILTGESDPVRPDPGDRVLSGTTVTAGTALVRTTAVGADAYANRLATEARRYSLVTSELQAGTNRILRWISWVIVPVGLLVFWSQLRLSDGGTAAALADGQWRTALVSGVASVVGMVPQGLVLLTSVNFATASLKLARRKVLVQELPAVEVLARVDTLCLDKTGTLTTGRITLHDVLGPDGAPGAMESLRQPLLALTGTTDPNATAEAVLEGLSGRSIGSGTDGRLVEGVRAVAPRSHSAVAFSSRRKWSGIVLDGEAWVLGAPEIVLDGAGDPHGLLARSRDLAGEGTRVVALARSAQTFGTADDGDAALPADREAAGLVLLREEIRPDAGQTLGYFAEQGVEVKVISGDNPVTVAAVARGAGVRAPDGGAPVALDARDLPTEVSDPDDLERLATALDAAQVLGRVTPEQKKAVVRALHHRERTVAMTGDGVNDALALKEADLGIAMGNGAPATKAVARMVLLSGEFSTLPGVVAEGRRVMANTERIASLFLAKTVYASLIAVVVAITAISYPFLPRQLTIVSSLTIGIPAFVLALAPNTQRYRSGFLGRVLALAVPAGLVAGTATLLTRQWLVIAGAPDGQVTTAATLVLVVAGLWLLTLTARPLLGWRLGLIILMGSLAVLGVLIAPVREFFLLQWPTWGTWSVIAVGGGAAVAGIQTLAMARWMLALSDRVNRDRR</sequence>
<keyword evidence="3" id="KW-1278">Translocase</keyword>
<keyword evidence="4 7" id="KW-1133">Transmembrane helix</keyword>
<protein>
    <submittedName>
        <fullName evidence="9">HAD-IC family P-type ATPase</fullName>
    </submittedName>
</protein>
<organism evidence="9 10">
    <name type="scientific">Actinomyces respiraculi</name>
    <dbReference type="NCBI Taxonomy" id="2744574"/>
    <lineage>
        <taxon>Bacteria</taxon>
        <taxon>Bacillati</taxon>
        <taxon>Actinomycetota</taxon>
        <taxon>Actinomycetes</taxon>
        <taxon>Actinomycetales</taxon>
        <taxon>Actinomycetaceae</taxon>
        <taxon>Actinomyces</taxon>
    </lineage>
</organism>
<dbReference type="InterPro" id="IPR008250">
    <property type="entry name" value="ATPase_P-typ_transduc_dom_A_sf"/>
</dbReference>
<dbReference type="SUPFAM" id="SSF81660">
    <property type="entry name" value="Metal cation-transporting ATPase, ATP-binding domain N"/>
    <property type="match status" value="1"/>
</dbReference>
<evidence type="ECO:0000256" key="3">
    <source>
        <dbReference type="ARBA" id="ARBA00022967"/>
    </source>
</evidence>
<evidence type="ECO:0000256" key="4">
    <source>
        <dbReference type="ARBA" id="ARBA00022989"/>
    </source>
</evidence>
<feature type="transmembrane region" description="Helical" evidence="7">
    <location>
        <begin position="725"/>
        <end position="743"/>
    </location>
</feature>
<dbReference type="PROSITE" id="PS00154">
    <property type="entry name" value="ATPASE_E1_E2"/>
    <property type="match status" value="1"/>
</dbReference>
<dbReference type="PANTHER" id="PTHR42861">
    <property type="entry name" value="CALCIUM-TRANSPORTING ATPASE"/>
    <property type="match status" value="1"/>
</dbReference>
<feature type="transmembrane region" description="Helical" evidence="7">
    <location>
        <begin position="755"/>
        <end position="773"/>
    </location>
</feature>
<feature type="transmembrane region" description="Helical" evidence="7">
    <location>
        <begin position="785"/>
        <end position="804"/>
    </location>
</feature>
<dbReference type="GO" id="GO:0016887">
    <property type="term" value="F:ATP hydrolysis activity"/>
    <property type="evidence" value="ECO:0007669"/>
    <property type="project" value="InterPro"/>
</dbReference>
<gene>
    <name evidence="9" type="ORF">ID810_06610</name>
</gene>
<feature type="transmembrane region" description="Helical" evidence="7">
    <location>
        <begin position="695"/>
        <end position="713"/>
    </location>
</feature>
<keyword evidence="2 7" id="KW-0812">Transmembrane</keyword>
<evidence type="ECO:0000256" key="5">
    <source>
        <dbReference type="ARBA" id="ARBA00023136"/>
    </source>
</evidence>
<dbReference type="SUPFAM" id="SSF81665">
    <property type="entry name" value="Calcium ATPase, transmembrane domain M"/>
    <property type="match status" value="1"/>
</dbReference>